<accession>A0A2G3DS39</accession>
<reference evidence="1 2" key="2">
    <citation type="submission" date="2017-10" db="EMBL/GenBank/DDBJ databases">
        <authorList>
            <person name="Banno H."/>
            <person name="Chua N.-H."/>
        </authorList>
    </citation>
    <scope>NUCLEOTIDE SEQUENCE [LARGE SCALE GENOMIC DNA]</scope>
    <source>
        <strain evidence="1 2">JK626</strain>
    </source>
</reference>
<sequence length="164" mass="19463">MSEYAIYNNRRFRAVYNDGKVFLTSKKEEEGFELHSFISGFETINTYEKTVSEKEVDAVFYEEIFIRYLLNDYCLFYSPRYEDFIKDNSIRILTTNSELAHTYNFNRSEPGVYYKDILINEIDTIIIKRTPVGINTSSDLCSDAIITKDNVKDYLYGIHEEWKR</sequence>
<dbReference type="AlphaFoldDB" id="A0A2G3DS39"/>
<name>A0A2G3DS39_9FIRM</name>
<evidence type="ECO:0000313" key="2">
    <source>
        <dbReference type="Proteomes" id="UP000225889"/>
    </source>
</evidence>
<dbReference type="Proteomes" id="UP000225889">
    <property type="component" value="Unassembled WGS sequence"/>
</dbReference>
<comment type="caution">
    <text evidence="1">The sequence shown here is derived from an EMBL/GenBank/DDBJ whole genome shotgun (WGS) entry which is preliminary data.</text>
</comment>
<evidence type="ECO:0000313" key="1">
    <source>
        <dbReference type="EMBL" id="PHU33852.1"/>
    </source>
</evidence>
<proteinExistence type="predicted"/>
<protein>
    <submittedName>
        <fullName evidence="1">Uncharacterized protein</fullName>
    </submittedName>
</protein>
<dbReference type="EMBL" id="PDYF01000064">
    <property type="protein sequence ID" value="PHU33852.1"/>
    <property type="molecule type" value="Genomic_DNA"/>
</dbReference>
<dbReference type="RefSeq" id="WP_099392715.1">
    <property type="nucleotide sequence ID" value="NZ_PDYF01000064.1"/>
</dbReference>
<reference evidence="1 2" key="1">
    <citation type="submission" date="2017-10" db="EMBL/GenBank/DDBJ databases">
        <title>Resolving the taxonomy of Roseburia spp., Eubacterium rectale and Agathobacter spp. through phylogenomic analysis.</title>
        <authorList>
            <person name="Sheridan P.O."/>
            <person name="Walker A.W."/>
            <person name="Duncan S.H."/>
            <person name="Scott K.P."/>
            <person name="Toole P.W.O."/>
            <person name="Luis P."/>
            <person name="Flint H.J."/>
        </authorList>
    </citation>
    <scope>NUCLEOTIDE SEQUENCE [LARGE SCALE GENOMIC DNA]</scope>
    <source>
        <strain evidence="1 2">JK626</strain>
    </source>
</reference>
<gene>
    <name evidence="1" type="ORF">CSX01_13120</name>
</gene>
<organism evidence="1 2">
    <name type="scientific">Pseudobutyrivibrio ruminis</name>
    <dbReference type="NCBI Taxonomy" id="46206"/>
    <lineage>
        <taxon>Bacteria</taxon>
        <taxon>Bacillati</taxon>
        <taxon>Bacillota</taxon>
        <taxon>Clostridia</taxon>
        <taxon>Lachnospirales</taxon>
        <taxon>Lachnospiraceae</taxon>
        <taxon>Pseudobutyrivibrio</taxon>
    </lineage>
</organism>